<feature type="region of interest" description="Disordered" evidence="1">
    <location>
        <begin position="1"/>
        <end position="61"/>
    </location>
</feature>
<feature type="transmembrane region" description="Helical" evidence="2">
    <location>
        <begin position="119"/>
        <end position="139"/>
    </location>
</feature>
<dbReference type="VEuPathDB" id="FungiDB:FUN_018187"/>
<dbReference type="EMBL" id="LLXL01003519">
    <property type="protein sequence ID" value="PKK58563.1"/>
    <property type="molecule type" value="Genomic_DNA"/>
</dbReference>
<keyword evidence="2" id="KW-0812">Transmembrane</keyword>
<reference evidence="3 4" key="1">
    <citation type="submission" date="2016-04" db="EMBL/GenBank/DDBJ databases">
        <title>Genome analyses suggest a sexual origin of heterokaryosis in a supposedly ancient asexual fungus.</title>
        <authorList>
            <person name="Ropars J."/>
            <person name="Sedzielewska K."/>
            <person name="Noel J."/>
            <person name="Charron P."/>
            <person name="Farinelli L."/>
            <person name="Marton T."/>
            <person name="Kruger M."/>
            <person name="Pelin A."/>
            <person name="Brachmann A."/>
            <person name="Corradi N."/>
        </authorList>
    </citation>
    <scope>NUCLEOTIDE SEQUENCE [LARGE SCALE GENOMIC DNA]</scope>
    <source>
        <strain evidence="3 4">C2</strain>
    </source>
</reference>
<proteinExistence type="predicted"/>
<gene>
    <name evidence="3" type="ORF">RhiirC2_871516</name>
</gene>
<name>A0A2N1MA87_9GLOM</name>
<dbReference type="VEuPathDB" id="FungiDB:RhiirFUN_024439"/>
<evidence type="ECO:0000256" key="2">
    <source>
        <dbReference type="SAM" id="Phobius"/>
    </source>
</evidence>
<keyword evidence="2" id="KW-0472">Membrane</keyword>
<keyword evidence="2" id="KW-1133">Transmembrane helix</keyword>
<organism evidence="3 4">
    <name type="scientific">Rhizophagus irregularis</name>
    <dbReference type="NCBI Taxonomy" id="588596"/>
    <lineage>
        <taxon>Eukaryota</taxon>
        <taxon>Fungi</taxon>
        <taxon>Fungi incertae sedis</taxon>
        <taxon>Mucoromycota</taxon>
        <taxon>Glomeromycotina</taxon>
        <taxon>Glomeromycetes</taxon>
        <taxon>Glomerales</taxon>
        <taxon>Glomeraceae</taxon>
        <taxon>Rhizophagus</taxon>
    </lineage>
</organism>
<evidence type="ECO:0000313" key="4">
    <source>
        <dbReference type="Proteomes" id="UP000233469"/>
    </source>
</evidence>
<dbReference type="Proteomes" id="UP000233469">
    <property type="component" value="Unassembled WGS sequence"/>
</dbReference>
<accession>A0A2N1MA87</accession>
<comment type="caution">
    <text evidence="3">The sequence shown here is derived from an EMBL/GenBank/DDBJ whole genome shotgun (WGS) entry which is preliminary data.</text>
</comment>
<reference evidence="3 4" key="2">
    <citation type="submission" date="2017-10" db="EMBL/GenBank/DDBJ databases">
        <title>Extensive intraspecific genome diversity in a model arbuscular mycorrhizal fungus.</title>
        <authorList>
            <person name="Chen E.C.H."/>
            <person name="Morin E."/>
            <person name="Baudet D."/>
            <person name="Noel J."/>
            <person name="Ndikumana S."/>
            <person name="Charron P."/>
            <person name="St-Onge C."/>
            <person name="Giorgi J."/>
            <person name="Grigoriev I.V."/>
            <person name="Roux C."/>
            <person name="Martin F.M."/>
            <person name="Corradi N."/>
        </authorList>
    </citation>
    <scope>NUCLEOTIDE SEQUENCE [LARGE SCALE GENOMIC DNA]</scope>
    <source>
        <strain evidence="3 4">C2</strain>
    </source>
</reference>
<feature type="compositionally biased region" description="Basic and acidic residues" evidence="1">
    <location>
        <begin position="9"/>
        <end position="29"/>
    </location>
</feature>
<evidence type="ECO:0000313" key="3">
    <source>
        <dbReference type="EMBL" id="PKK58563.1"/>
    </source>
</evidence>
<sequence length="192" mass="21566">MNGKVALRTLEEGLKDENYSGVGDPKDQENDGVNEALENEENDRVGDPKSQENNKVEEGRKNELNAFLQDLPKELRDVYDGLPKDGKELLTSFRDNEVRKKYLTTVQSVKQKQRGQGKLTVEFITITLVYASVIGLIIWGSSGNTDSKYEIISYGVGVMLHYRVEPTLAISIFGPGVLFAEWIKDLLDLLEN</sequence>
<dbReference type="AlphaFoldDB" id="A0A2N1MA87"/>
<protein>
    <submittedName>
        <fullName evidence="3">Uncharacterized protein</fullName>
    </submittedName>
</protein>
<feature type="compositionally biased region" description="Basic and acidic residues" evidence="1">
    <location>
        <begin position="42"/>
        <end position="61"/>
    </location>
</feature>
<evidence type="ECO:0000256" key="1">
    <source>
        <dbReference type="SAM" id="MobiDB-lite"/>
    </source>
</evidence>